<dbReference type="InterPro" id="IPR006218">
    <property type="entry name" value="DAHP1/KDSA"/>
</dbReference>
<sequence>MAMAAVAAGADGLIIEVHNDPPNALCDGAQSLTPQQFVSLMNKLEPLARCVGRSL</sequence>
<evidence type="ECO:0000259" key="2">
    <source>
        <dbReference type="Pfam" id="PF00793"/>
    </source>
</evidence>
<protein>
    <submittedName>
        <fullName evidence="3">2-dehydro-3-deoxyphosphooctonate aldolase</fullName>
        <ecNumber evidence="3">2.5.1.55</ecNumber>
    </submittedName>
</protein>
<evidence type="ECO:0000256" key="1">
    <source>
        <dbReference type="ARBA" id="ARBA00022679"/>
    </source>
</evidence>
<accession>A0A645FUH1</accession>
<dbReference type="EC" id="2.5.1.55" evidence="3"/>
<evidence type="ECO:0000313" key="3">
    <source>
        <dbReference type="EMBL" id="MPN18141.1"/>
    </source>
</evidence>
<dbReference type="EMBL" id="VSSQ01065422">
    <property type="protein sequence ID" value="MPN18141.1"/>
    <property type="molecule type" value="Genomic_DNA"/>
</dbReference>
<organism evidence="3">
    <name type="scientific">bioreactor metagenome</name>
    <dbReference type="NCBI Taxonomy" id="1076179"/>
    <lineage>
        <taxon>unclassified sequences</taxon>
        <taxon>metagenomes</taxon>
        <taxon>ecological metagenomes</taxon>
    </lineage>
</organism>
<gene>
    <name evidence="3" type="primary">kdsA_27</name>
    <name evidence="3" type="ORF">SDC9_165499</name>
</gene>
<dbReference type="PANTHER" id="PTHR43018">
    <property type="entry name" value="PHOSPHO-2-DEHYDRO-3-DEOXYHEPTONATE ALDOLASE"/>
    <property type="match status" value="1"/>
</dbReference>
<proteinExistence type="predicted"/>
<feature type="domain" description="DAHP synthetase I/KDSA" evidence="2">
    <location>
        <begin position="1"/>
        <end position="44"/>
    </location>
</feature>
<dbReference type="AlphaFoldDB" id="A0A645FUH1"/>
<reference evidence="3" key="1">
    <citation type="submission" date="2019-08" db="EMBL/GenBank/DDBJ databases">
        <authorList>
            <person name="Kucharzyk K."/>
            <person name="Murdoch R.W."/>
            <person name="Higgins S."/>
            <person name="Loffler F."/>
        </authorList>
    </citation>
    <scope>NUCLEOTIDE SEQUENCE</scope>
</reference>
<dbReference type="Pfam" id="PF00793">
    <property type="entry name" value="DAHP_synth_1"/>
    <property type="match status" value="1"/>
</dbReference>
<dbReference type="InterPro" id="IPR052899">
    <property type="entry name" value="Class-I_DAHP_synthase"/>
</dbReference>
<dbReference type="SUPFAM" id="SSF51569">
    <property type="entry name" value="Aldolase"/>
    <property type="match status" value="1"/>
</dbReference>
<comment type="caution">
    <text evidence="3">The sequence shown here is derived from an EMBL/GenBank/DDBJ whole genome shotgun (WGS) entry which is preliminary data.</text>
</comment>
<name>A0A645FUH1_9ZZZZ</name>
<keyword evidence="1 3" id="KW-0808">Transferase</keyword>
<dbReference type="PANTHER" id="PTHR43018:SF2">
    <property type="entry name" value="PHOSPHO-2-DEHYDRO-3-DEOXYHEPTONATE ALDOLASE"/>
    <property type="match status" value="1"/>
</dbReference>
<dbReference type="InterPro" id="IPR013785">
    <property type="entry name" value="Aldolase_TIM"/>
</dbReference>
<dbReference type="GO" id="GO:0008676">
    <property type="term" value="F:3-deoxy-8-phosphooctulonate synthase activity"/>
    <property type="evidence" value="ECO:0007669"/>
    <property type="project" value="UniProtKB-EC"/>
</dbReference>
<dbReference type="Gene3D" id="3.20.20.70">
    <property type="entry name" value="Aldolase class I"/>
    <property type="match status" value="1"/>
</dbReference>